<accession>A0AAV0ENE1</accession>
<evidence type="ECO:0000313" key="1">
    <source>
        <dbReference type="EMBL" id="CAH9123582.1"/>
    </source>
</evidence>
<name>A0AAV0ENE1_9ASTE</name>
<sequence length="171" mass="19093">MGEEDHGKGDINFNSSISTFLKLMLFWKKLKVVQKGDAKIADGALQKSALVLSKATRIRPVSSLAVGLLGNTYLVHGELKLRISRDLRMLLLTRANAQCNKYGRKEEIASYLGNVCEECEELLIKAGRQYKLALLIDGNDMRAMYKWGLALSFRAQLILDIGPLSTLQHNN</sequence>
<evidence type="ECO:0008006" key="3">
    <source>
        <dbReference type="Google" id="ProtNLM"/>
    </source>
</evidence>
<dbReference type="InterPro" id="IPR011990">
    <property type="entry name" value="TPR-like_helical_dom_sf"/>
</dbReference>
<dbReference type="PANTHER" id="PTHR36888">
    <property type="entry name" value="TETRATRICOPEPTIDE-LIKE HELICAL DOMAIN-CONTAINING PROTEIN-RELATED"/>
    <property type="match status" value="1"/>
</dbReference>
<keyword evidence="2" id="KW-1185">Reference proteome</keyword>
<proteinExistence type="predicted"/>
<gene>
    <name evidence="1" type="ORF">CEPIT_LOCUS25323</name>
</gene>
<comment type="caution">
    <text evidence="1">The sequence shown here is derived from an EMBL/GenBank/DDBJ whole genome shotgun (WGS) entry which is preliminary data.</text>
</comment>
<evidence type="ECO:0000313" key="2">
    <source>
        <dbReference type="Proteomes" id="UP001152523"/>
    </source>
</evidence>
<dbReference type="AlphaFoldDB" id="A0AAV0ENE1"/>
<reference evidence="1" key="1">
    <citation type="submission" date="2022-07" db="EMBL/GenBank/DDBJ databases">
        <authorList>
            <person name="Macas J."/>
            <person name="Novak P."/>
            <person name="Neumann P."/>
        </authorList>
    </citation>
    <scope>NUCLEOTIDE SEQUENCE</scope>
</reference>
<dbReference type="PANTHER" id="PTHR36888:SF2">
    <property type="entry name" value="TETRATRICOPEPTIDE REPEAT (TPR)-LIKE SUPERFAMILY PROTEIN"/>
    <property type="match status" value="1"/>
</dbReference>
<dbReference type="EMBL" id="CAMAPF010000931">
    <property type="protein sequence ID" value="CAH9123582.1"/>
    <property type="molecule type" value="Genomic_DNA"/>
</dbReference>
<dbReference type="SUPFAM" id="SSF48452">
    <property type="entry name" value="TPR-like"/>
    <property type="match status" value="1"/>
</dbReference>
<dbReference type="Proteomes" id="UP001152523">
    <property type="component" value="Unassembled WGS sequence"/>
</dbReference>
<organism evidence="1 2">
    <name type="scientific">Cuscuta epithymum</name>
    <dbReference type="NCBI Taxonomy" id="186058"/>
    <lineage>
        <taxon>Eukaryota</taxon>
        <taxon>Viridiplantae</taxon>
        <taxon>Streptophyta</taxon>
        <taxon>Embryophyta</taxon>
        <taxon>Tracheophyta</taxon>
        <taxon>Spermatophyta</taxon>
        <taxon>Magnoliopsida</taxon>
        <taxon>eudicotyledons</taxon>
        <taxon>Gunneridae</taxon>
        <taxon>Pentapetalae</taxon>
        <taxon>asterids</taxon>
        <taxon>lamiids</taxon>
        <taxon>Solanales</taxon>
        <taxon>Convolvulaceae</taxon>
        <taxon>Cuscuteae</taxon>
        <taxon>Cuscuta</taxon>
        <taxon>Cuscuta subgen. Cuscuta</taxon>
    </lineage>
</organism>
<protein>
    <recommendedName>
        <fullName evidence="3">Rubisco LSMT substrate-binding domain-containing protein</fullName>
    </recommendedName>
</protein>